<reference evidence="1 2" key="1">
    <citation type="submission" date="2021-03" db="EMBL/GenBank/DDBJ databases">
        <title>Paenibacillus artemisicola MWE-103 whole genome sequence.</title>
        <authorList>
            <person name="Ham Y.J."/>
        </authorList>
    </citation>
    <scope>NUCLEOTIDE SEQUENCE [LARGE SCALE GENOMIC DNA]</scope>
    <source>
        <strain evidence="1 2">MWE-103</strain>
    </source>
</reference>
<organism evidence="1 2">
    <name type="scientific">Paenibacillus artemisiicola</name>
    <dbReference type="NCBI Taxonomy" id="1172618"/>
    <lineage>
        <taxon>Bacteria</taxon>
        <taxon>Bacillati</taxon>
        <taxon>Bacillota</taxon>
        <taxon>Bacilli</taxon>
        <taxon>Bacillales</taxon>
        <taxon>Paenibacillaceae</taxon>
        <taxon>Paenibacillus</taxon>
    </lineage>
</organism>
<gene>
    <name evidence="1" type="ORF">I8J29_18760</name>
</gene>
<keyword evidence="1" id="KW-0560">Oxidoreductase</keyword>
<sequence length="106" mass="12163">MSDTLIAVALYRPHPGKESELRGIVLEHEPALRAEGLITEHPLLRMEAEDGTVMEIFEWKSEEAKDQAHRSPVVWPLWERMMAVAEMTNLASLKEAQKPFPVFKRL</sequence>
<dbReference type="InterPro" id="IPR011008">
    <property type="entry name" value="Dimeric_a/b-barrel"/>
</dbReference>
<evidence type="ECO:0000313" key="2">
    <source>
        <dbReference type="Proteomes" id="UP000670947"/>
    </source>
</evidence>
<dbReference type="SUPFAM" id="SSF54909">
    <property type="entry name" value="Dimeric alpha+beta barrel"/>
    <property type="match status" value="1"/>
</dbReference>
<dbReference type="GO" id="GO:0004497">
    <property type="term" value="F:monooxygenase activity"/>
    <property type="evidence" value="ECO:0007669"/>
    <property type="project" value="UniProtKB-KW"/>
</dbReference>
<evidence type="ECO:0000313" key="1">
    <source>
        <dbReference type="EMBL" id="MBO7746254.1"/>
    </source>
</evidence>
<proteinExistence type="predicted"/>
<dbReference type="EMBL" id="JAGGDJ010000016">
    <property type="protein sequence ID" value="MBO7746254.1"/>
    <property type="molecule type" value="Genomic_DNA"/>
</dbReference>
<keyword evidence="2" id="KW-1185">Reference proteome</keyword>
<name>A0ABS3WD37_9BACL</name>
<comment type="caution">
    <text evidence="1">The sequence shown here is derived from an EMBL/GenBank/DDBJ whole genome shotgun (WGS) entry which is preliminary data.</text>
</comment>
<keyword evidence="1" id="KW-0503">Monooxygenase</keyword>
<accession>A0ABS3WD37</accession>
<dbReference type="RefSeq" id="WP_208849041.1">
    <property type="nucleotide sequence ID" value="NZ_JAGGDJ010000016.1"/>
</dbReference>
<protein>
    <submittedName>
        <fullName evidence="1">Antibiotic biosynthesis monooxygenase</fullName>
    </submittedName>
</protein>
<dbReference type="Proteomes" id="UP000670947">
    <property type="component" value="Unassembled WGS sequence"/>
</dbReference>